<dbReference type="AlphaFoldDB" id="A0AA42CPX2"/>
<evidence type="ECO:0000256" key="7">
    <source>
        <dbReference type="SAM" id="MobiDB-lite"/>
    </source>
</evidence>
<evidence type="ECO:0000313" key="9">
    <source>
        <dbReference type="Proteomes" id="UP001165565"/>
    </source>
</evidence>
<dbReference type="GO" id="GO:0004803">
    <property type="term" value="F:transposase activity"/>
    <property type="evidence" value="ECO:0007669"/>
    <property type="project" value="UniProtKB-UniRule"/>
</dbReference>
<sequence length="407" mass="45519">MTREIKPELLDELLSGLERPEDLLGDAGLFRQLKKALMERALGGELTHHLGYEKGDPGGRGSGNSRNGHSSKTVLTEEGELDLSIPRDRAGTFEPQLVPKGVTRLDGFDDKVISLYARGLTVREIQGHLKELYGTEVSPDLISRVTDAVLDEVKEWQARPLDACYPIVFFDALRVKIRDEGLVRNKAVYVALALDVEGHKHVLGLWIEQSEGAKFWLKVMNDLKTRGLADILIAVVDGLKGFPEAIGAVFPETIVQTCIVHLIRNSLAFVSWKDRKQIMPDLKAIYRAENAEAALDRLAAFEARWGARYPAIGDSWRRAWEHVIPLFAFPPDIRKMIYTTNAVESLNRSLRKIIKTRGSFPSDEAATKLLFLAIRNAGVHWKRPIEWTAAMGQFAVLFGERFALSAS</sequence>
<evidence type="ECO:0000256" key="5">
    <source>
        <dbReference type="ARBA" id="ARBA00023172"/>
    </source>
</evidence>
<dbReference type="EMBL" id="JANFAV010000002">
    <property type="protein sequence ID" value="MCW6534287.1"/>
    <property type="molecule type" value="Genomic_DNA"/>
</dbReference>
<dbReference type="GO" id="GO:0006313">
    <property type="term" value="P:DNA transposition"/>
    <property type="evidence" value="ECO:0007669"/>
    <property type="project" value="UniProtKB-UniRule"/>
</dbReference>
<dbReference type="RefSeq" id="WP_265268212.1">
    <property type="nucleotide sequence ID" value="NZ_JANFAV010000002.1"/>
</dbReference>
<organism evidence="8 9">
    <name type="scientific">Sphingomonas lycopersici</name>
    <dbReference type="NCBI Taxonomy" id="2951807"/>
    <lineage>
        <taxon>Bacteria</taxon>
        <taxon>Pseudomonadati</taxon>
        <taxon>Pseudomonadota</taxon>
        <taxon>Alphaproteobacteria</taxon>
        <taxon>Sphingomonadales</taxon>
        <taxon>Sphingomonadaceae</taxon>
        <taxon>Sphingomonas</taxon>
    </lineage>
</organism>
<dbReference type="Pfam" id="PF00872">
    <property type="entry name" value="Transposase_mut"/>
    <property type="match status" value="1"/>
</dbReference>
<keyword evidence="9" id="KW-1185">Reference proteome</keyword>
<evidence type="ECO:0000256" key="6">
    <source>
        <dbReference type="RuleBase" id="RU365089"/>
    </source>
</evidence>
<keyword evidence="6" id="KW-0814">Transposable element</keyword>
<evidence type="ECO:0000256" key="4">
    <source>
        <dbReference type="ARBA" id="ARBA00023125"/>
    </source>
</evidence>
<dbReference type="GO" id="GO:0003677">
    <property type="term" value="F:DNA binding"/>
    <property type="evidence" value="ECO:0007669"/>
    <property type="project" value="UniProtKB-UniRule"/>
</dbReference>
<reference evidence="8" key="1">
    <citation type="submission" date="2022-06" db="EMBL/GenBank/DDBJ databases">
        <title>Sphingomonas sp. nov. isolated from rhizosphere soil of tomato.</title>
        <authorList>
            <person name="Dong H."/>
            <person name="Gao R."/>
        </authorList>
    </citation>
    <scope>NUCLEOTIDE SEQUENCE</scope>
    <source>
        <strain evidence="8">MMSM24</strain>
    </source>
</reference>
<feature type="region of interest" description="Disordered" evidence="7">
    <location>
        <begin position="48"/>
        <end position="77"/>
    </location>
</feature>
<dbReference type="PROSITE" id="PS01007">
    <property type="entry name" value="TRANSPOSASE_MUTATOR"/>
    <property type="match status" value="1"/>
</dbReference>
<keyword evidence="3 6" id="KW-0815">Transposition</keyword>
<feature type="compositionally biased region" description="Basic and acidic residues" evidence="7">
    <location>
        <begin position="48"/>
        <end position="57"/>
    </location>
</feature>
<gene>
    <name evidence="8" type="ORF">NEE01_05745</name>
</gene>
<dbReference type="InterPro" id="IPR001207">
    <property type="entry name" value="Transposase_mutator"/>
</dbReference>
<keyword evidence="4 6" id="KW-0238">DNA-binding</keyword>
<dbReference type="PANTHER" id="PTHR33217:SF5">
    <property type="entry name" value="MUTATOR FAMILY TRANSPOSASE"/>
    <property type="match status" value="1"/>
</dbReference>
<evidence type="ECO:0000256" key="2">
    <source>
        <dbReference type="ARBA" id="ARBA00010961"/>
    </source>
</evidence>
<comment type="caution">
    <text evidence="8">The sequence shown here is derived from an EMBL/GenBank/DDBJ whole genome shotgun (WGS) entry which is preliminary data.</text>
</comment>
<keyword evidence="5 6" id="KW-0233">DNA recombination</keyword>
<evidence type="ECO:0000313" key="8">
    <source>
        <dbReference type="EMBL" id="MCW6534287.1"/>
    </source>
</evidence>
<proteinExistence type="inferred from homology"/>
<comment type="function">
    <text evidence="1 6">Required for the transposition of the insertion element.</text>
</comment>
<evidence type="ECO:0000256" key="3">
    <source>
        <dbReference type="ARBA" id="ARBA00022578"/>
    </source>
</evidence>
<dbReference type="PANTHER" id="PTHR33217">
    <property type="entry name" value="TRANSPOSASE FOR INSERTION SEQUENCE ELEMENT IS1081"/>
    <property type="match status" value="1"/>
</dbReference>
<accession>A0AA42CPX2</accession>
<dbReference type="NCBIfam" id="NF033543">
    <property type="entry name" value="transpos_IS256"/>
    <property type="match status" value="1"/>
</dbReference>
<evidence type="ECO:0000256" key="1">
    <source>
        <dbReference type="ARBA" id="ARBA00002190"/>
    </source>
</evidence>
<name>A0AA42CPX2_9SPHN</name>
<dbReference type="Proteomes" id="UP001165565">
    <property type="component" value="Unassembled WGS sequence"/>
</dbReference>
<comment type="similarity">
    <text evidence="2 6">Belongs to the transposase mutator family.</text>
</comment>
<protein>
    <recommendedName>
        <fullName evidence="6">Mutator family transposase</fullName>
    </recommendedName>
</protein>